<comment type="caution">
    <text evidence="2">The sequence shown here is derived from an EMBL/GenBank/DDBJ whole genome shotgun (WGS) entry which is preliminary data.</text>
</comment>
<accession>A0ABR3R1L4</accession>
<dbReference type="Proteomes" id="UP001521785">
    <property type="component" value="Unassembled WGS sequence"/>
</dbReference>
<protein>
    <submittedName>
        <fullName evidence="2">Uncharacterized protein</fullName>
    </submittedName>
</protein>
<feature type="compositionally biased region" description="Polar residues" evidence="1">
    <location>
        <begin position="371"/>
        <end position="381"/>
    </location>
</feature>
<evidence type="ECO:0000256" key="1">
    <source>
        <dbReference type="SAM" id="MobiDB-lite"/>
    </source>
</evidence>
<evidence type="ECO:0000313" key="3">
    <source>
        <dbReference type="Proteomes" id="UP001521785"/>
    </source>
</evidence>
<feature type="compositionally biased region" description="Acidic residues" evidence="1">
    <location>
        <begin position="255"/>
        <end position="266"/>
    </location>
</feature>
<feature type="region of interest" description="Disordered" evidence="1">
    <location>
        <begin position="508"/>
        <end position="529"/>
    </location>
</feature>
<keyword evidence="3" id="KW-1185">Reference proteome</keyword>
<feature type="compositionally biased region" description="Low complexity" evidence="1">
    <location>
        <begin position="39"/>
        <end position="48"/>
    </location>
</feature>
<feature type="compositionally biased region" description="Pro residues" evidence="1">
    <location>
        <begin position="123"/>
        <end position="132"/>
    </location>
</feature>
<feature type="compositionally biased region" description="Basic and acidic residues" evidence="1">
    <location>
        <begin position="345"/>
        <end position="360"/>
    </location>
</feature>
<reference evidence="2 3" key="1">
    <citation type="submission" date="2024-02" db="EMBL/GenBank/DDBJ databases">
        <title>De novo assembly and annotation of 12 fungi associated with fruit tree decline syndrome in Ontario, Canada.</title>
        <authorList>
            <person name="Sulman M."/>
            <person name="Ellouze W."/>
            <person name="Ilyukhin E."/>
        </authorList>
    </citation>
    <scope>NUCLEOTIDE SEQUENCE [LARGE SCALE GENOMIC DNA]</scope>
    <source>
        <strain evidence="2 3">M42-189</strain>
    </source>
</reference>
<organism evidence="2 3">
    <name type="scientific">Paraconiothyrium brasiliense</name>
    <dbReference type="NCBI Taxonomy" id="300254"/>
    <lineage>
        <taxon>Eukaryota</taxon>
        <taxon>Fungi</taxon>
        <taxon>Dikarya</taxon>
        <taxon>Ascomycota</taxon>
        <taxon>Pezizomycotina</taxon>
        <taxon>Dothideomycetes</taxon>
        <taxon>Pleosporomycetidae</taxon>
        <taxon>Pleosporales</taxon>
        <taxon>Massarineae</taxon>
        <taxon>Didymosphaeriaceae</taxon>
        <taxon>Paraconiothyrium</taxon>
    </lineage>
</organism>
<proteinExistence type="predicted"/>
<sequence length="566" mass="62595">MTSQPQTKMDACYGKNIHGYSWADDDEDDFNMESSRATATTYGYYSTTTDDDNADDDDDEEQLATDADFDNAPTFEESGVLFHDDHDIPPRPATPEPTLRRGYNSDSDSDSDSDLDDEEHPLPPRPSTPEPTLPSAAPQSFRKLPGGPAFYLQTPFPPEYWIPPGLPPNTLRYLDWKQGRAAYEELLWEAGGYFRGWRKVKEERGVGWGECMLLRGSGLRGEVRFEEEVETTLEEELEGEDIWKDEEVVVEEWGSEVQDDIEEEGEVPAKGRDDENAGIGEKATVGVHGENDMPMVVNDPSRIKFPCDDELTDERPKPEELTSSSPTMDMDIPTPPDTDSNASGAEKRDSLHDDSEDHDTGLFSDDEDAMHSTTPDSSVIVSTDDELEAVQDSRFIVPGQEKSMQVGDSTEKMLKELVEGLVEEAVDSLSATSSTDVGISMEEGRENRTHALPGILATDVQNSQVNGTTQEKKDPPLHALHTVTPIAHVKGLRLFAIEKVSAIMVAGPTNSHAKRKSSATPSHPEKTDEDLARRLGTLYRIHQASKKHCHRTGSSVLHALARLPKA</sequence>
<feature type="compositionally biased region" description="Acidic residues" evidence="1">
    <location>
        <begin position="107"/>
        <end position="119"/>
    </location>
</feature>
<dbReference type="EMBL" id="JAKJXO020000012">
    <property type="protein sequence ID" value="KAL1597882.1"/>
    <property type="molecule type" value="Genomic_DNA"/>
</dbReference>
<evidence type="ECO:0000313" key="2">
    <source>
        <dbReference type="EMBL" id="KAL1597882.1"/>
    </source>
</evidence>
<feature type="region of interest" description="Disordered" evidence="1">
    <location>
        <begin position="39"/>
        <end position="148"/>
    </location>
</feature>
<name>A0ABR3R1L4_9PLEO</name>
<gene>
    <name evidence="2" type="ORF">SLS60_008369</name>
</gene>
<feature type="compositionally biased region" description="Basic and acidic residues" evidence="1">
    <location>
        <begin position="301"/>
        <end position="320"/>
    </location>
</feature>
<feature type="region of interest" description="Disordered" evidence="1">
    <location>
        <begin position="255"/>
        <end position="382"/>
    </location>
</feature>
<feature type="compositionally biased region" description="Acidic residues" evidence="1">
    <location>
        <begin position="49"/>
        <end position="69"/>
    </location>
</feature>